<dbReference type="InterPro" id="IPR041588">
    <property type="entry name" value="Integrase_H2C2"/>
</dbReference>
<comment type="caution">
    <text evidence="4">The sequence shown here is derived from an EMBL/GenBank/DDBJ whole genome shotgun (WGS) entry which is preliminary data.</text>
</comment>
<evidence type="ECO:0000256" key="1">
    <source>
        <dbReference type="ARBA" id="ARBA00039658"/>
    </source>
</evidence>
<dbReference type="SUPFAM" id="SSF53098">
    <property type="entry name" value="Ribonuclease H-like"/>
    <property type="match status" value="1"/>
</dbReference>
<dbReference type="InterPro" id="IPR012337">
    <property type="entry name" value="RNaseH-like_sf"/>
</dbReference>
<dbReference type="InterPro" id="IPR001584">
    <property type="entry name" value="Integrase_cat-core"/>
</dbReference>
<evidence type="ECO:0000313" key="4">
    <source>
        <dbReference type="EMBL" id="KAJ1172354.1"/>
    </source>
</evidence>
<name>A0AAV7T755_PLEWA</name>
<reference evidence="4" key="1">
    <citation type="journal article" date="2022" name="bioRxiv">
        <title>Sequencing and chromosome-scale assembly of the giantPleurodeles waltlgenome.</title>
        <authorList>
            <person name="Brown T."/>
            <person name="Elewa A."/>
            <person name="Iarovenko S."/>
            <person name="Subramanian E."/>
            <person name="Araus A.J."/>
            <person name="Petzold A."/>
            <person name="Susuki M."/>
            <person name="Suzuki K.-i.T."/>
            <person name="Hayashi T."/>
            <person name="Toyoda A."/>
            <person name="Oliveira C."/>
            <person name="Osipova E."/>
            <person name="Leigh N.D."/>
            <person name="Simon A."/>
            <person name="Yun M.H."/>
        </authorList>
    </citation>
    <scope>NUCLEOTIDE SEQUENCE</scope>
    <source>
        <strain evidence="4">20211129_DDA</strain>
        <tissue evidence="4">Liver</tissue>
    </source>
</reference>
<dbReference type="GO" id="GO:0003676">
    <property type="term" value="F:nucleic acid binding"/>
    <property type="evidence" value="ECO:0007669"/>
    <property type="project" value="InterPro"/>
</dbReference>
<keyword evidence="5" id="KW-1185">Reference proteome</keyword>
<dbReference type="Pfam" id="PF17921">
    <property type="entry name" value="Integrase_H2C2"/>
    <property type="match status" value="1"/>
</dbReference>
<dbReference type="InterPro" id="IPR036397">
    <property type="entry name" value="RNaseH_sf"/>
</dbReference>
<dbReference type="EMBL" id="JANPWB010000007">
    <property type="protein sequence ID" value="KAJ1172354.1"/>
    <property type="molecule type" value="Genomic_DNA"/>
</dbReference>
<proteinExistence type="predicted"/>
<dbReference type="AlphaFoldDB" id="A0AAV7T755"/>
<protein>
    <recommendedName>
        <fullName evidence="1">Gypsy retrotransposon integrase-like protein 1</fullName>
    </recommendedName>
</protein>
<dbReference type="Gene3D" id="3.30.420.10">
    <property type="entry name" value="Ribonuclease H-like superfamily/Ribonuclease H"/>
    <property type="match status" value="1"/>
</dbReference>
<dbReference type="FunFam" id="1.10.340.70:FF:000001">
    <property type="entry name" value="Retrovirus-related Pol polyprotein from transposon gypsy-like Protein"/>
    <property type="match status" value="1"/>
</dbReference>
<organism evidence="4 5">
    <name type="scientific">Pleurodeles waltl</name>
    <name type="common">Iberian ribbed newt</name>
    <dbReference type="NCBI Taxonomy" id="8319"/>
    <lineage>
        <taxon>Eukaryota</taxon>
        <taxon>Metazoa</taxon>
        <taxon>Chordata</taxon>
        <taxon>Craniata</taxon>
        <taxon>Vertebrata</taxon>
        <taxon>Euteleostomi</taxon>
        <taxon>Amphibia</taxon>
        <taxon>Batrachia</taxon>
        <taxon>Caudata</taxon>
        <taxon>Salamandroidea</taxon>
        <taxon>Salamandridae</taxon>
        <taxon>Pleurodelinae</taxon>
        <taxon>Pleurodeles</taxon>
    </lineage>
</organism>
<gene>
    <name evidence="4" type="ORF">NDU88_004201</name>
</gene>
<dbReference type="Proteomes" id="UP001066276">
    <property type="component" value="Chromosome 4_1"/>
</dbReference>
<dbReference type="PANTHER" id="PTHR37984:SF15">
    <property type="entry name" value="INTEGRASE CATALYTIC DOMAIN-CONTAINING PROTEIN"/>
    <property type="match status" value="1"/>
</dbReference>
<accession>A0AAV7T755</accession>
<dbReference type="Gene3D" id="1.10.340.70">
    <property type="match status" value="1"/>
</dbReference>
<dbReference type="Pfam" id="PF00665">
    <property type="entry name" value="rve"/>
    <property type="match status" value="1"/>
</dbReference>
<dbReference type="PANTHER" id="PTHR37984">
    <property type="entry name" value="PROTEIN CBG26694"/>
    <property type="match status" value="1"/>
</dbReference>
<dbReference type="PROSITE" id="PS50994">
    <property type="entry name" value="INTEGRASE"/>
    <property type="match status" value="1"/>
</dbReference>
<dbReference type="InterPro" id="IPR050951">
    <property type="entry name" value="Retrovirus_Pol_polyprotein"/>
</dbReference>
<dbReference type="FunFam" id="3.30.420.10:FF:000032">
    <property type="entry name" value="Retrovirus-related Pol polyprotein from transposon 297-like Protein"/>
    <property type="match status" value="1"/>
</dbReference>
<feature type="region of interest" description="Disordered" evidence="2">
    <location>
        <begin position="355"/>
        <end position="382"/>
    </location>
</feature>
<feature type="domain" description="Integrase catalytic" evidence="3">
    <location>
        <begin position="167"/>
        <end position="326"/>
    </location>
</feature>
<evidence type="ECO:0000259" key="3">
    <source>
        <dbReference type="PROSITE" id="PS50994"/>
    </source>
</evidence>
<evidence type="ECO:0000313" key="5">
    <source>
        <dbReference type="Proteomes" id="UP001066276"/>
    </source>
</evidence>
<dbReference type="GO" id="GO:0015074">
    <property type="term" value="P:DNA integration"/>
    <property type="evidence" value="ECO:0007669"/>
    <property type="project" value="InterPro"/>
</dbReference>
<evidence type="ECO:0000256" key="2">
    <source>
        <dbReference type="SAM" id="MobiDB-lite"/>
    </source>
</evidence>
<sequence>MVREEVEPEGDTPEPTGEQVAEVGEVPELSQWQQEGGPTREAFCAAQKTCPTLDGLRQQAADQAAGKEPGSHLIYWEDDLLYSESKVPEPGSARVLVVPQCFRAFLLGLAHDVPLAGHLGQDKTFERLVTHFYWPLMRRHSDAHCRSCQASGKSGRKCKAPLQPFPVVSTPFERVGIDIVGPLDPNTALGNRFILVLVDHATRYREAIPLRSITSPVVGRALMGVFTRMGFPKEVVSDRGTNFISTYMKSLWKECGVTYKFITPYHSQSNGLVERFNRTLKGMIMGLSEPLRRKWDVLLPCLLFAYREVPQKGLGFSPFELIYGHPVRGPLSLVKETLEKAPSKPPPGCIPLHAGFEKPDCPLQESRSGEPGTKPGGYETVV</sequence>